<keyword evidence="9" id="KW-1185">Reference proteome</keyword>
<keyword evidence="5 6" id="KW-0472">Membrane</keyword>
<feature type="transmembrane region" description="Helical" evidence="6">
    <location>
        <begin position="96"/>
        <end position="113"/>
    </location>
</feature>
<name>A0A9E8NE05_9BACT</name>
<dbReference type="Pfam" id="PF12832">
    <property type="entry name" value="MFS_1_like"/>
    <property type="match status" value="1"/>
</dbReference>
<evidence type="ECO:0000256" key="3">
    <source>
        <dbReference type="ARBA" id="ARBA00022692"/>
    </source>
</evidence>
<protein>
    <submittedName>
        <fullName evidence="8">MFS transporter</fullName>
    </submittedName>
</protein>
<evidence type="ECO:0000313" key="9">
    <source>
        <dbReference type="Proteomes" id="UP001164653"/>
    </source>
</evidence>
<proteinExistence type="inferred from homology"/>
<dbReference type="SUPFAM" id="SSF103473">
    <property type="entry name" value="MFS general substrate transporter"/>
    <property type="match status" value="1"/>
</dbReference>
<dbReference type="EMBL" id="CP112998">
    <property type="protein sequence ID" value="WAC15019.1"/>
    <property type="molecule type" value="Genomic_DNA"/>
</dbReference>
<evidence type="ECO:0000256" key="6">
    <source>
        <dbReference type="SAM" id="Phobius"/>
    </source>
</evidence>
<dbReference type="GO" id="GO:0022857">
    <property type="term" value="F:transmembrane transporter activity"/>
    <property type="evidence" value="ECO:0007669"/>
    <property type="project" value="InterPro"/>
</dbReference>
<organism evidence="8 9">
    <name type="scientific">Dyadobacter pollutisoli</name>
    <dbReference type="NCBI Taxonomy" id="2910158"/>
    <lineage>
        <taxon>Bacteria</taxon>
        <taxon>Pseudomonadati</taxon>
        <taxon>Bacteroidota</taxon>
        <taxon>Cytophagia</taxon>
        <taxon>Cytophagales</taxon>
        <taxon>Spirosomataceae</taxon>
        <taxon>Dyadobacter</taxon>
    </lineage>
</organism>
<dbReference type="InterPro" id="IPR051717">
    <property type="entry name" value="MFS_MFSD6"/>
</dbReference>
<reference evidence="8" key="1">
    <citation type="submission" date="2022-11" db="EMBL/GenBank/DDBJ databases">
        <title>Dyadobacter pollutisoli sp. nov., isolated from plastic dumped soil.</title>
        <authorList>
            <person name="Kim J.M."/>
            <person name="Kim K.R."/>
            <person name="Lee J.K."/>
            <person name="Hao L."/>
            <person name="Jeon C.O."/>
        </authorList>
    </citation>
    <scope>NUCLEOTIDE SEQUENCE</scope>
    <source>
        <strain evidence="8">U1</strain>
    </source>
</reference>
<comment type="similarity">
    <text evidence="2">Belongs to the major facilitator superfamily. MFSD6 family.</text>
</comment>
<comment type="subcellular location">
    <subcellularLocation>
        <location evidence="1">Membrane</location>
        <topology evidence="1">Multi-pass membrane protein</topology>
    </subcellularLocation>
</comment>
<dbReference type="InterPro" id="IPR020846">
    <property type="entry name" value="MFS_dom"/>
</dbReference>
<feature type="transmembrane region" description="Helical" evidence="6">
    <location>
        <begin position="42"/>
        <end position="59"/>
    </location>
</feature>
<evidence type="ECO:0000259" key="7">
    <source>
        <dbReference type="PROSITE" id="PS50850"/>
    </source>
</evidence>
<evidence type="ECO:0000256" key="5">
    <source>
        <dbReference type="ARBA" id="ARBA00023136"/>
    </source>
</evidence>
<dbReference type="InterPro" id="IPR036259">
    <property type="entry name" value="MFS_trans_sf"/>
</dbReference>
<feature type="transmembrane region" description="Helical" evidence="6">
    <location>
        <begin position="207"/>
        <end position="228"/>
    </location>
</feature>
<dbReference type="KEGG" id="dpf:ON006_13840"/>
<dbReference type="InterPro" id="IPR024989">
    <property type="entry name" value="MFS_assoc_dom"/>
</dbReference>
<dbReference type="PANTHER" id="PTHR16172">
    <property type="entry name" value="MAJOR FACILITATOR SUPERFAMILY DOMAIN-CONTAINING PROTEIN 6-LIKE"/>
    <property type="match status" value="1"/>
</dbReference>
<evidence type="ECO:0000256" key="2">
    <source>
        <dbReference type="ARBA" id="ARBA00005241"/>
    </source>
</evidence>
<feature type="transmembrane region" description="Helical" evidence="6">
    <location>
        <begin position="161"/>
        <end position="181"/>
    </location>
</feature>
<feature type="transmembrane region" description="Helical" evidence="6">
    <location>
        <begin position="302"/>
        <end position="322"/>
    </location>
</feature>
<accession>A0A9E8NE05</accession>
<feature type="domain" description="Major facilitator superfamily (MFS) profile" evidence="7">
    <location>
        <begin position="1"/>
        <end position="386"/>
    </location>
</feature>
<dbReference type="Gene3D" id="1.20.1250.20">
    <property type="entry name" value="MFS general substrate transporter like domains"/>
    <property type="match status" value="2"/>
</dbReference>
<feature type="transmembrane region" description="Helical" evidence="6">
    <location>
        <begin position="240"/>
        <end position="259"/>
    </location>
</feature>
<dbReference type="Proteomes" id="UP001164653">
    <property type="component" value="Chromosome"/>
</dbReference>
<feature type="transmembrane region" description="Helical" evidence="6">
    <location>
        <begin position="271"/>
        <end position="290"/>
    </location>
</feature>
<evidence type="ECO:0000256" key="4">
    <source>
        <dbReference type="ARBA" id="ARBA00022989"/>
    </source>
</evidence>
<feature type="transmembrane region" description="Helical" evidence="6">
    <location>
        <begin position="360"/>
        <end position="382"/>
    </location>
</feature>
<evidence type="ECO:0000256" key="1">
    <source>
        <dbReference type="ARBA" id="ARBA00004141"/>
    </source>
</evidence>
<dbReference type="PANTHER" id="PTHR16172:SF41">
    <property type="entry name" value="MAJOR FACILITATOR SUPERFAMILY DOMAIN-CONTAINING PROTEIN 6-LIKE"/>
    <property type="match status" value="1"/>
</dbReference>
<keyword evidence="3 6" id="KW-0812">Transmembrane</keyword>
<sequence length="392" mass="43116">MMAWTGLSVANQLRLLYLLVICCTAAWLPVFADDLKSRGFSGMEIAMIINITPVTMFAIQPIYGFMADRIGFRKCMLVSTLLAAVSFLAYLKWDSFTAMVLITICMSVFYNGIQPTLDSLTLELTETSASFNYGSIRAAGAVGWAATGIVTGYFIDQVDTRVIYFFSAGSLAVAFLVSLWLPHSISGAPETNASIFKSIRYLSDKKLLFFLLIVVAVSASVTTIWNFYSIYMKENGASASLVGVGLSLQGLFEIPFFFYSVSILKRLGIKWTLLVCIGASALRMLLYSIVDVPEWAIGIDVLHGLSWSLFWVVCVEYTNLLVKAELRATGQSLLYAAYFGIGAVLGNFWTGYLYEAHLRVSSIFFINAIVVALVCVFAAIFIKEPSPDLEPA</sequence>
<feature type="transmembrane region" description="Helical" evidence="6">
    <location>
        <begin position="334"/>
        <end position="354"/>
    </location>
</feature>
<dbReference type="PROSITE" id="PS50850">
    <property type="entry name" value="MFS"/>
    <property type="match status" value="1"/>
</dbReference>
<dbReference type="RefSeq" id="WP_244820386.1">
    <property type="nucleotide sequence ID" value="NZ_CP112998.1"/>
</dbReference>
<keyword evidence="4 6" id="KW-1133">Transmembrane helix</keyword>
<feature type="transmembrane region" description="Helical" evidence="6">
    <location>
        <begin position="134"/>
        <end position="155"/>
    </location>
</feature>
<gene>
    <name evidence="8" type="ORF">ON006_13840</name>
</gene>
<dbReference type="GO" id="GO:0016020">
    <property type="term" value="C:membrane"/>
    <property type="evidence" value="ECO:0007669"/>
    <property type="project" value="UniProtKB-SubCell"/>
</dbReference>
<evidence type="ECO:0000313" key="8">
    <source>
        <dbReference type="EMBL" id="WAC15019.1"/>
    </source>
</evidence>
<dbReference type="AlphaFoldDB" id="A0A9E8NE05"/>